<name>A0A8S4G3F5_PLUXY</name>
<keyword evidence="2" id="KW-0479">Metal-binding</keyword>
<feature type="compositionally biased region" description="Basic and acidic residues" evidence="6">
    <location>
        <begin position="124"/>
        <end position="134"/>
    </location>
</feature>
<dbReference type="EMBL" id="CAJHNJ030000108">
    <property type="protein sequence ID" value="CAG9135613.1"/>
    <property type="molecule type" value="Genomic_DNA"/>
</dbReference>
<protein>
    <submittedName>
        <fullName evidence="8">(diamondback moth) hypothetical protein</fullName>
    </submittedName>
</protein>
<dbReference type="InterPro" id="IPR000210">
    <property type="entry name" value="BTB/POZ_dom"/>
</dbReference>
<dbReference type="Pfam" id="PF04500">
    <property type="entry name" value="FLYWCH"/>
    <property type="match status" value="1"/>
</dbReference>
<dbReference type="InterPro" id="IPR007588">
    <property type="entry name" value="Znf_FLYWCH"/>
</dbReference>
<dbReference type="Gene3D" id="2.20.25.240">
    <property type="match status" value="1"/>
</dbReference>
<dbReference type="InterPro" id="IPR011333">
    <property type="entry name" value="SKP1/BTB/POZ_sf"/>
</dbReference>
<evidence type="ECO:0000256" key="6">
    <source>
        <dbReference type="SAM" id="MobiDB-lite"/>
    </source>
</evidence>
<dbReference type="GO" id="GO:0008270">
    <property type="term" value="F:zinc ion binding"/>
    <property type="evidence" value="ECO:0007669"/>
    <property type="project" value="UniProtKB-KW"/>
</dbReference>
<dbReference type="Pfam" id="PF13842">
    <property type="entry name" value="zf-Tnp_2"/>
    <property type="match status" value="1"/>
</dbReference>
<dbReference type="PANTHER" id="PTHR23110">
    <property type="entry name" value="BTB DOMAIN TRANSCRIPTION FACTOR"/>
    <property type="match status" value="1"/>
</dbReference>
<sequence length="526" mass="60631">MEQQFSLSWNNFHGNLSKGFAGLLGNGEFVDVTIAVEGHLLQAHKVILSICSPYFKKMFQLNPCQHPIVVLRDVSHKAMKDLLQFMYHGEVSVKREDLTSFIGTAEVLQIKGLTNKQTDEENGEQDRDLQKHGTETQNSTSDIDTSAPEPINVPTAEETSPNNELDLLKQRQFIERLQRFSSLKRKSEEFLQKNYFTPDLFNYDKKQKKDKPANDKQNSNMVQNNYTSQYRQMYEDNVLDASTKYTHQKPEAVPNKTSKEDIMDTSNAEQTTPIDCTTEVKTECEDNDIVVTDPAICTTPTSFDGSREIQKDHLDYPTPQDNCSSLSSLFMDLKNLVNGKASHEHDIARGNVYEDYSRSMMDHRLVTIPQKEDGKKKYPQRSCRLCWKIGKRRDTRFMCAACELPFCKSPCFEIHFNNMVKASQLHDALSLVVNGTESQLPVRYKYIFSRKGHKQLVHMNFVYTKHSTSHGKTAWRCVQYFSLNRCPATVETIDAMIYATNHQHNHEDCYEKLTKNHIYYEMSESK</sequence>
<evidence type="ECO:0000256" key="3">
    <source>
        <dbReference type="ARBA" id="ARBA00022771"/>
    </source>
</evidence>
<evidence type="ECO:0000256" key="5">
    <source>
        <dbReference type="ARBA" id="ARBA00023242"/>
    </source>
</evidence>
<dbReference type="AlphaFoldDB" id="A0A8S4G3F5"/>
<dbReference type="Proteomes" id="UP000653454">
    <property type="component" value="Unassembled WGS sequence"/>
</dbReference>
<dbReference type="SUPFAM" id="SSF54695">
    <property type="entry name" value="POZ domain"/>
    <property type="match status" value="1"/>
</dbReference>
<evidence type="ECO:0000313" key="8">
    <source>
        <dbReference type="EMBL" id="CAG9135613.1"/>
    </source>
</evidence>
<evidence type="ECO:0000256" key="1">
    <source>
        <dbReference type="ARBA" id="ARBA00004123"/>
    </source>
</evidence>
<evidence type="ECO:0000313" key="9">
    <source>
        <dbReference type="Proteomes" id="UP000653454"/>
    </source>
</evidence>
<dbReference type="SMART" id="SM00225">
    <property type="entry name" value="BTB"/>
    <property type="match status" value="1"/>
</dbReference>
<feature type="region of interest" description="Disordered" evidence="6">
    <location>
        <begin position="113"/>
        <end position="164"/>
    </location>
</feature>
<keyword evidence="4" id="KW-0862">Zinc</keyword>
<comment type="caution">
    <text evidence="8">The sequence shown here is derived from an EMBL/GenBank/DDBJ whole genome shotgun (WGS) entry which is preliminary data.</text>
</comment>
<keyword evidence="9" id="KW-1185">Reference proteome</keyword>
<gene>
    <name evidence="8" type="ORF">PLXY2_LOCUS13865</name>
</gene>
<evidence type="ECO:0000256" key="2">
    <source>
        <dbReference type="ARBA" id="ARBA00022723"/>
    </source>
</evidence>
<keyword evidence="5" id="KW-0539">Nucleus</keyword>
<dbReference type="Pfam" id="PF00651">
    <property type="entry name" value="BTB"/>
    <property type="match status" value="1"/>
</dbReference>
<dbReference type="GO" id="GO:0005634">
    <property type="term" value="C:nucleus"/>
    <property type="evidence" value="ECO:0007669"/>
    <property type="project" value="UniProtKB-SubCell"/>
</dbReference>
<feature type="compositionally biased region" description="Polar residues" evidence="6">
    <location>
        <begin position="135"/>
        <end position="144"/>
    </location>
</feature>
<keyword evidence="3" id="KW-0863">Zinc-finger</keyword>
<dbReference type="PROSITE" id="PS50097">
    <property type="entry name" value="BTB"/>
    <property type="match status" value="1"/>
</dbReference>
<dbReference type="InterPro" id="IPR051095">
    <property type="entry name" value="Dros_DevTransReg"/>
</dbReference>
<dbReference type="InterPro" id="IPR032718">
    <property type="entry name" value="PGBD4_Znf_C"/>
</dbReference>
<reference evidence="8" key="1">
    <citation type="submission" date="2020-11" db="EMBL/GenBank/DDBJ databases">
        <authorList>
            <person name="Whiteford S."/>
        </authorList>
    </citation>
    <scope>NUCLEOTIDE SEQUENCE</scope>
</reference>
<organism evidence="8 9">
    <name type="scientific">Plutella xylostella</name>
    <name type="common">Diamondback moth</name>
    <name type="synonym">Plutella maculipennis</name>
    <dbReference type="NCBI Taxonomy" id="51655"/>
    <lineage>
        <taxon>Eukaryota</taxon>
        <taxon>Metazoa</taxon>
        <taxon>Ecdysozoa</taxon>
        <taxon>Arthropoda</taxon>
        <taxon>Hexapoda</taxon>
        <taxon>Insecta</taxon>
        <taxon>Pterygota</taxon>
        <taxon>Neoptera</taxon>
        <taxon>Endopterygota</taxon>
        <taxon>Lepidoptera</taxon>
        <taxon>Glossata</taxon>
        <taxon>Ditrysia</taxon>
        <taxon>Yponomeutoidea</taxon>
        <taxon>Plutellidae</taxon>
        <taxon>Plutella</taxon>
    </lineage>
</organism>
<accession>A0A8S4G3F5</accession>
<dbReference type="PANTHER" id="PTHR23110:SF99">
    <property type="entry name" value="BROAD-COMPLEX CORE PROTEIN ISOFORM 6"/>
    <property type="match status" value="1"/>
</dbReference>
<dbReference type="Gene3D" id="3.30.710.10">
    <property type="entry name" value="Potassium Channel Kv1.1, Chain A"/>
    <property type="match status" value="1"/>
</dbReference>
<proteinExistence type="predicted"/>
<feature type="domain" description="BTB" evidence="7">
    <location>
        <begin position="30"/>
        <end position="95"/>
    </location>
</feature>
<dbReference type="GO" id="GO:0006357">
    <property type="term" value="P:regulation of transcription by RNA polymerase II"/>
    <property type="evidence" value="ECO:0007669"/>
    <property type="project" value="TreeGrafter"/>
</dbReference>
<dbReference type="CDD" id="cd18315">
    <property type="entry name" value="BTB_POZ_BAB-like"/>
    <property type="match status" value="1"/>
</dbReference>
<evidence type="ECO:0000259" key="7">
    <source>
        <dbReference type="PROSITE" id="PS50097"/>
    </source>
</evidence>
<evidence type="ECO:0000256" key="4">
    <source>
        <dbReference type="ARBA" id="ARBA00022833"/>
    </source>
</evidence>
<comment type="subcellular location">
    <subcellularLocation>
        <location evidence="1">Nucleus</location>
    </subcellularLocation>
</comment>